<evidence type="ECO:0000256" key="4">
    <source>
        <dbReference type="ARBA" id="ARBA00023004"/>
    </source>
</evidence>
<dbReference type="PRINTS" id="PR00463">
    <property type="entry name" value="EP450I"/>
</dbReference>
<dbReference type="SUPFAM" id="SSF48264">
    <property type="entry name" value="Cytochrome P450"/>
    <property type="match status" value="1"/>
</dbReference>
<keyword evidence="9" id="KW-1185">Reference proteome</keyword>
<keyword evidence="7" id="KW-1133">Transmembrane helix</keyword>
<dbReference type="GO" id="GO:0016705">
    <property type="term" value="F:oxidoreductase activity, acting on paired donors, with incorporation or reduction of molecular oxygen"/>
    <property type="evidence" value="ECO:0007669"/>
    <property type="project" value="InterPro"/>
</dbReference>
<evidence type="ECO:0000256" key="2">
    <source>
        <dbReference type="ARBA" id="ARBA00022723"/>
    </source>
</evidence>
<keyword evidence="2 6" id="KW-0479">Metal-binding</keyword>
<dbReference type="GO" id="GO:0005506">
    <property type="term" value="F:iron ion binding"/>
    <property type="evidence" value="ECO:0007669"/>
    <property type="project" value="InterPro"/>
</dbReference>
<feature type="binding site" description="axial binding residue" evidence="6">
    <location>
        <position position="462"/>
    </location>
    <ligand>
        <name>heme</name>
        <dbReference type="ChEBI" id="CHEBI:30413"/>
    </ligand>
    <ligandPart>
        <name>Fe</name>
        <dbReference type="ChEBI" id="CHEBI:18248"/>
    </ligandPart>
</feature>
<gene>
    <name evidence="8" type="ORF">FB567DRAFT_16751</name>
</gene>
<dbReference type="InterPro" id="IPR001128">
    <property type="entry name" value="Cyt_P450"/>
</dbReference>
<evidence type="ECO:0000313" key="9">
    <source>
        <dbReference type="Proteomes" id="UP000813461"/>
    </source>
</evidence>
<evidence type="ECO:0000256" key="5">
    <source>
        <dbReference type="ARBA" id="ARBA00023033"/>
    </source>
</evidence>
<evidence type="ECO:0000256" key="3">
    <source>
        <dbReference type="ARBA" id="ARBA00023002"/>
    </source>
</evidence>
<sequence length="542" mass="61599">MAISDVLQALPLSPSLVKLLLLVAVPVIFLLGIYLYIVPNVLKDSRRKHLPPGPKGIPFVGNLFDLADTELVRDKAIAWRKQYGDIFYTKIGGTDYVWLSSPKVVKDLMDKKSSVYSSRAPSPLAQDVASAGRRQLFMPYGPRWRSIRKHSHDLLNLRTSVNYQPVQDFESKVLLRELTESPDDFMLINRRYSASVIMLVTYGYRIPNWNDPLIKRIYGVLDRFTEMTAPGAHAIESFPSLASLPQWLLGNWRSHGERVFEKDSEVYLDLWNRLKKETDAGTARDCFTKTFYLNDPAKSGIDDLAAAYTCGGLIEAGSETTGTTLNNFVLCMVLFPETQRKAQEELDRVVGADRLPVWEDEDSLPYVRGLIKEVLRWRPVNKFGMPHATSEDDWYEGYFIPKGSVAVLNWWAIHRDPDLWPNPDAFDPARYINHKASAADSVNASDPKKRDHFAYGAGRRICPGLHVAERSLFINISRVLWGFSLAKKRGKDGKEIEVTEEMLPGFFSIPKPFECDIRPRSAKHAQVMKKEWEKAEKAGLDF</sequence>
<dbReference type="Pfam" id="PF00067">
    <property type="entry name" value="p450"/>
    <property type="match status" value="1"/>
</dbReference>
<keyword evidence="6" id="KW-0349">Heme</keyword>
<evidence type="ECO:0000256" key="7">
    <source>
        <dbReference type="SAM" id="Phobius"/>
    </source>
</evidence>
<evidence type="ECO:0000256" key="6">
    <source>
        <dbReference type="PIRSR" id="PIRSR602401-1"/>
    </source>
</evidence>
<dbReference type="InterPro" id="IPR002401">
    <property type="entry name" value="Cyt_P450_E_grp-I"/>
</dbReference>
<keyword evidence="5" id="KW-0503">Monooxygenase</keyword>
<accession>A0A8K0RI97</accession>
<dbReference type="AlphaFoldDB" id="A0A8K0RI97"/>
<proteinExistence type="inferred from homology"/>
<evidence type="ECO:0000313" key="8">
    <source>
        <dbReference type="EMBL" id="KAH7094969.1"/>
    </source>
</evidence>
<comment type="caution">
    <text evidence="8">The sequence shown here is derived from an EMBL/GenBank/DDBJ whole genome shotgun (WGS) entry which is preliminary data.</text>
</comment>
<dbReference type="OrthoDB" id="1103324at2759"/>
<reference evidence="8" key="1">
    <citation type="journal article" date="2021" name="Nat. Commun.">
        <title>Genetic determinants of endophytism in the Arabidopsis root mycobiome.</title>
        <authorList>
            <person name="Mesny F."/>
            <person name="Miyauchi S."/>
            <person name="Thiergart T."/>
            <person name="Pickel B."/>
            <person name="Atanasova L."/>
            <person name="Karlsson M."/>
            <person name="Huettel B."/>
            <person name="Barry K.W."/>
            <person name="Haridas S."/>
            <person name="Chen C."/>
            <person name="Bauer D."/>
            <person name="Andreopoulos W."/>
            <person name="Pangilinan J."/>
            <person name="LaButti K."/>
            <person name="Riley R."/>
            <person name="Lipzen A."/>
            <person name="Clum A."/>
            <person name="Drula E."/>
            <person name="Henrissat B."/>
            <person name="Kohler A."/>
            <person name="Grigoriev I.V."/>
            <person name="Martin F.M."/>
            <person name="Hacquard S."/>
        </authorList>
    </citation>
    <scope>NUCLEOTIDE SEQUENCE</scope>
    <source>
        <strain evidence="8">MPI-SDFR-AT-0120</strain>
    </source>
</reference>
<keyword evidence="3" id="KW-0560">Oxidoreductase</keyword>
<dbReference type="GO" id="GO:0004497">
    <property type="term" value="F:monooxygenase activity"/>
    <property type="evidence" value="ECO:0007669"/>
    <property type="project" value="UniProtKB-KW"/>
</dbReference>
<dbReference type="EMBL" id="JAGMVJ010000001">
    <property type="protein sequence ID" value="KAH7094969.1"/>
    <property type="molecule type" value="Genomic_DNA"/>
</dbReference>
<dbReference type="PANTHER" id="PTHR46300:SF2">
    <property type="entry name" value="CYTOCHROME P450 MONOOXYGENASE ALNH-RELATED"/>
    <property type="match status" value="1"/>
</dbReference>
<feature type="transmembrane region" description="Helical" evidence="7">
    <location>
        <begin position="20"/>
        <end position="38"/>
    </location>
</feature>
<dbReference type="InterPro" id="IPR036396">
    <property type="entry name" value="Cyt_P450_sf"/>
</dbReference>
<keyword evidence="7" id="KW-0812">Transmembrane</keyword>
<dbReference type="PRINTS" id="PR00385">
    <property type="entry name" value="P450"/>
</dbReference>
<keyword evidence="4 6" id="KW-0408">Iron</keyword>
<evidence type="ECO:0000256" key="1">
    <source>
        <dbReference type="ARBA" id="ARBA00010617"/>
    </source>
</evidence>
<comment type="cofactor">
    <cofactor evidence="6">
        <name>heme</name>
        <dbReference type="ChEBI" id="CHEBI:30413"/>
    </cofactor>
</comment>
<name>A0A8K0RI97_9PLEO</name>
<organism evidence="8 9">
    <name type="scientific">Paraphoma chrysanthemicola</name>
    <dbReference type="NCBI Taxonomy" id="798071"/>
    <lineage>
        <taxon>Eukaryota</taxon>
        <taxon>Fungi</taxon>
        <taxon>Dikarya</taxon>
        <taxon>Ascomycota</taxon>
        <taxon>Pezizomycotina</taxon>
        <taxon>Dothideomycetes</taxon>
        <taxon>Pleosporomycetidae</taxon>
        <taxon>Pleosporales</taxon>
        <taxon>Pleosporineae</taxon>
        <taxon>Phaeosphaeriaceae</taxon>
        <taxon>Paraphoma</taxon>
    </lineage>
</organism>
<protein>
    <submittedName>
        <fullName evidence="8">Cytochrome P450</fullName>
    </submittedName>
</protein>
<dbReference type="InterPro" id="IPR050364">
    <property type="entry name" value="Cytochrome_P450_fung"/>
</dbReference>
<dbReference type="Proteomes" id="UP000813461">
    <property type="component" value="Unassembled WGS sequence"/>
</dbReference>
<keyword evidence="7" id="KW-0472">Membrane</keyword>
<dbReference type="GO" id="GO:0020037">
    <property type="term" value="F:heme binding"/>
    <property type="evidence" value="ECO:0007669"/>
    <property type="project" value="InterPro"/>
</dbReference>
<comment type="similarity">
    <text evidence="1">Belongs to the cytochrome P450 family.</text>
</comment>
<dbReference type="PANTHER" id="PTHR46300">
    <property type="entry name" value="P450, PUTATIVE (EUROFUNG)-RELATED-RELATED"/>
    <property type="match status" value="1"/>
</dbReference>
<dbReference type="CDD" id="cd11065">
    <property type="entry name" value="CYP64-like"/>
    <property type="match status" value="1"/>
</dbReference>
<dbReference type="Gene3D" id="1.10.630.10">
    <property type="entry name" value="Cytochrome P450"/>
    <property type="match status" value="1"/>
</dbReference>